<comment type="similarity">
    <text evidence="2 10">Belongs to the Orn/Lys/Arg decarboxylase class-II family.</text>
</comment>
<comment type="pathway">
    <text evidence="5">Amine and polyamine biosynthesis; putrescine biosynthesis via L-ornithine pathway; putrescine from L-ornithine: step 1/1.</text>
</comment>
<keyword evidence="3 9" id="KW-0663">Pyridoxal phosphate</keyword>
<reference evidence="13" key="1">
    <citation type="submission" date="2023-05" db="EMBL/GenBank/DDBJ databases">
        <title>Nepenthes gracilis genome sequencing.</title>
        <authorList>
            <person name="Fukushima K."/>
        </authorList>
    </citation>
    <scope>NUCLEOTIDE SEQUENCE</scope>
    <source>
        <strain evidence="13">SING2019-196</strain>
    </source>
</reference>
<feature type="modified residue" description="N6-(pyridoxal phosphate)lysine" evidence="9">
    <location>
        <position position="87"/>
    </location>
</feature>
<evidence type="ECO:0000256" key="2">
    <source>
        <dbReference type="ARBA" id="ARBA00008872"/>
    </source>
</evidence>
<dbReference type="EMBL" id="BSYO01000014">
    <property type="protein sequence ID" value="GMH14851.1"/>
    <property type="molecule type" value="Genomic_DNA"/>
</dbReference>
<evidence type="ECO:0000256" key="1">
    <source>
        <dbReference type="ARBA" id="ARBA00001933"/>
    </source>
</evidence>
<evidence type="ECO:0000313" key="13">
    <source>
        <dbReference type="EMBL" id="GMH14851.1"/>
    </source>
</evidence>
<gene>
    <name evidence="13" type="ORF">Nepgr_016692</name>
</gene>
<evidence type="ECO:0000259" key="11">
    <source>
        <dbReference type="Pfam" id="PF00278"/>
    </source>
</evidence>
<evidence type="ECO:0000256" key="7">
    <source>
        <dbReference type="ARBA" id="ARBA00046672"/>
    </source>
</evidence>
<keyword evidence="14" id="KW-1185">Reference proteome</keyword>
<evidence type="ECO:0000313" key="14">
    <source>
        <dbReference type="Proteomes" id="UP001279734"/>
    </source>
</evidence>
<dbReference type="GO" id="GO:0005737">
    <property type="term" value="C:cytoplasm"/>
    <property type="evidence" value="ECO:0007669"/>
    <property type="project" value="TreeGrafter"/>
</dbReference>
<name>A0AAD3XSK6_NEPGR</name>
<feature type="domain" description="Orn/DAP/Arg decarboxylase 2 C-terminal" evidence="11">
    <location>
        <begin position="62"/>
        <end position="398"/>
    </location>
</feature>
<dbReference type="InterPro" id="IPR022644">
    <property type="entry name" value="De-COase2_N"/>
</dbReference>
<dbReference type="PANTHER" id="PTHR11482:SF6">
    <property type="entry name" value="ORNITHINE DECARBOXYLASE 1-RELATED"/>
    <property type="match status" value="1"/>
</dbReference>
<dbReference type="SUPFAM" id="SSF50621">
    <property type="entry name" value="Alanine racemase C-terminal domain-like"/>
    <property type="match status" value="1"/>
</dbReference>
<evidence type="ECO:0000256" key="6">
    <source>
        <dbReference type="ARBA" id="ARBA00034138"/>
    </source>
</evidence>
<dbReference type="AlphaFoldDB" id="A0AAD3XSK6"/>
<dbReference type="PANTHER" id="PTHR11482">
    <property type="entry name" value="ARGININE/DIAMINOPIMELATE/ORNITHINE DECARBOXYLASE"/>
    <property type="match status" value="1"/>
</dbReference>
<dbReference type="Gene3D" id="2.40.37.10">
    <property type="entry name" value="Lyase, Ornithine Decarboxylase, Chain A, domain 1"/>
    <property type="match status" value="1"/>
</dbReference>
<accession>A0AAD3XSK6</accession>
<comment type="catalytic activity">
    <reaction evidence="8">
        <text>L-ornithine + H(+) = putrescine + CO2</text>
        <dbReference type="Rhea" id="RHEA:22964"/>
        <dbReference type="ChEBI" id="CHEBI:15378"/>
        <dbReference type="ChEBI" id="CHEBI:16526"/>
        <dbReference type="ChEBI" id="CHEBI:46911"/>
        <dbReference type="ChEBI" id="CHEBI:326268"/>
        <dbReference type="EC" id="4.1.1.17"/>
    </reaction>
</comment>
<dbReference type="InterPro" id="IPR029066">
    <property type="entry name" value="PLP-binding_barrel"/>
</dbReference>
<dbReference type="GO" id="GO:0004586">
    <property type="term" value="F:ornithine decarboxylase activity"/>
    <property type="evidence" value="ECO:0007669"/>
    <property type="project" value="UniProtKB-EC"/>
</dbReference>
<evidence type="ECO:0000256" key="4">
    <source>
        <dbReference type="ARBA" id="ARBA00023239"/>
    </source>
</evidence>
<evidence type="ECO:0000259" key="12">
    <source>
        <dbReference type="Pfam" id="PF02784"/>
    </source>
</evidence>
<dbReference type="Proteomes" id="UP001279734">
    <property type="component" value="Unassembled WGS sequence"/>
</dbReference>
<evidence type="ECO:0000256" key="10">
    <source>
        <dbReference type="RuleBase" id="RU003737"/>
    </source>
</evidence>
<dbReference type="GO" id="GO:0033387">
    <property type="term" value="P:putrescine biosynthetic process from arginine, via ornithine"/>
    <property type="evidence" value="ECO:0007669"/>
    <property type="project" value="TreeGrafter"/>
</dbReference>
<dbReference type="InterPro" id="IPR002433">
    <property type="entry name" value="Orn_de-COase"/>
</dbReference>
<evidence type="ECO:0000256" key="9">
    <source>
        <dbReference type="PIRSR" id="PIRSR600183-50"/>
    </source>
</evidence>
<feature type="domain" description="Orn/DAP/Arg decarboxylase 2 N-terminal" evidence="12">
    <location>
        <begin position="64"/>
        <end position="297"/>
    </location>
</feature>
<dbReference type="InterPro" id="IPR022653">
    <property type="entry name" value="De-COase2_pyr-phos_BS"/>
</dbReference>
<dbReference type="InterPro" id="IPR000183">
    <property type="entry name" value="Orn/DAP/Arg_de-COase"/>
</dbReference>
<dbReference type="PROSITE" id="PS00878">
    <property type="entry name" value="ODR_DC_2_1"/>
    <property type="match status" value="1"/>
</dbReference>
<dbReference type="SUPFAM" id="SSF51419">
    <property type="entry name" value="PLP-binding barrel"/>
    <property type="match status" value="1"/>
</dbReference>
<evidence type="ECO:0000256" key="3">
    <source>
        <dbReference type="ARBA" id="ARBA00022898"/>
    </source>
</evidence>
<evidence type="ECO:0000256" key="5">
    <source>
        <dbReference type="ARBA" id="ARBA00034115"/>
    </source>
</evidence>
<dbReference type="Pfam" id="PF00278">
    <property type="entry name" value="Orn_DAP_Arg_deC"/>
    <property type="match status" value="1"/>
</dbReference>
<dbReference type="InterPro" id="IPR009006">
    <property type="entry name" value="Ala_racemase/Decarboxylase_C"/>
</dbReference>
<dbReference type="Pfam" id="PF02784">
    <property type="entry name" value="Orn_Arg_deC_N"/>
    <property type="match status" value="1"/>
</dbReference>
<sequence length="449" mass="48980">MSVQRLQSFWSDDHGSLQTTISIRGEIDKNVTTHPDDSSFDFIHSIINGEQRETKEPFYVLDLGVIVRLMDGWTRAMPSIRPYYAVKCNPNHSFLAAMAALGANFDCASKSEIESVLSLGVSPDRIIFANPCKAESHIRYAASVGVNMTTFDSKYEIEKIRKWHPKCGLLLRVKAPDEGGSKMQLGVKYGALVYEVAPLLQTAHSAGLTVYGVSFHVGSAACHPEVYEAAVLMAKSVFDTAAQLGLPEMKTLDIGGGFMAEPEIFEAAASAVNSAVETYFSNVPNLTVIAEPGRYFAEPVFTLAVTVIGKRVRSDELREYWINDGIYGSLNGIIYDCRTVNPTPFAVTSQAGNPLCKGLPTYCSTVFGPTCDSLDTVMRGLELPDLEVNDWLVFGNMGAYTTAAGSEFNGFSTSAIRTYLLNPSTDREAFNLDADVANLIDRLSEAMQT</sequence>
<dbReference type="InterPro" id="IPR022643">
    <property type="entry name" value="De-COase2_C"/>
</dbReference>
<organism evidence="13 14">
    <name type="scientific">Nepenthes gracilis</name>
    <name type="common">Slender pitcher plant</name>
    <dbReference type="NCBI Taxonomy" id="150966"/>
    <lineage>
        <taxon>Eukaryota</taxon>
        <taxon>Viridiplantae</taxon>
        <taxon>Streptophyta</taxon>
        <taxon>Embryophyta</taxon>
        <taxon>Tracheophyta</taxon>
        <taxon>Spermatophyta</taxon>
        <taxon>Magnoliopsida</taxon>
        <taxon>eudicotyledons</taxon>
        <taxon>Gunneridae</taxon>
        <taxon>Pentapetalae</taxon>
        <taxon>Caryophyllales</taxon>
        <taxon>Nepenthaceae</taxon>
        <taxon>Nepenthes</taxon>
    </lineage>
</organism>
<protein>
    <recommendedName>
        <fullName evidence="6">ornithine decarboxylase</fullName>
        <ecNumber evidence="6">4.1.1.17</ecNumber>
    </recommendedName>
</protein>
<dbReference type="PRINTS" id="PR01182">
    <property type="entry name" value="ORNDCRBXLASE"/>
</dbReference>
<dbReference type="FunFam" id="3.20.20.10:FF:000005">
    <property type="entry name" value="Ornithine decarboxylase"/>
    <property type="match status" value="1"/>
</dbReference>
<dbReference type="Gene3D" id="3.20.20.10">
    <property type="entry name" value="Alanine racemase"/>
    <property type="match status" value="1"/>
</dbReference>
<keyword evidence="4" id="KW-0456">Lyase</keyword>
<dbReference type="EC" id="4.1.1.17" evidence="6"/>
<dbReference type="CDD" id="cd00622">
    <property type="entry name" value="PLPDE_III_ODC"/>
    <property type="match status" value="1"/>
</dbReference>
<evidence type="ECO:0000256" key="8">
    <source>
        <dbReference type="ARBA" id="ARBA00049127"/>
    </source>
</evidence>
<comment type="caution">
    <text evidence="13">The sequence shown here is derived from an EMBL/GenBank/DDBJ whole genome shotgun (WGS) entry which is preliminary data.</text>
</comment>
<comment type="cofactor">
    <cofactor evidence="1 9">
        <name>pyridoxal 5'-phosphate</name>
        <dbReference type="ChEBI" id="CHEBI:597326"/>
    </cofactor>
</comment>
<feature type="active site" description="Proton donor" evidence="9">
    <location>
        <position position="371"/>
    </location>
</feature>
<dbReference type="PRINTS" id="PR01179">
    <property type="entry name" value="ODADCRBXLASE"/>
</dbReference>
<comment type="subunit">
    <text evidence="7">Homodimer. Only the dimer is catalytically active, as the active sites are constructed of residues from both monomers.</text>
</comment>
<proteinExistence type="inferred from homology"/>